<dbReference type="OrthoDB" id="6489092at2759"/>
<evidence type="ECO:0000256" key="1">
    <source>
        <dbReference type="ARBA" id="ARBA00004613"/>
    </source>
</evidence>
<proteinExistence type="inferred from homology"/>
<dbReference type="InterPro" id="IPR003172">
    <property type="entry name" value="ML_dom"/>
</dbReference>
<dbReference type="FunFam" id="2.60.40.770:FF:000001">
    <property type="entry name" value="NPC intracellular cholesterol transporter 2"/>
    <property type="match status" value="1"/>
</dbReference>
<keyword evidence="6" id="KW-1185">Reference proteome</keyword>
<dbReference type="Pfam" id="PF02221">
    <property type="entry name" value="E1_DerP2_DerF2"/>
    <property type="match status" value="1"/>
</dbReference>
<dbReference type="AlphaFoldDB" id="A0A4S2LQY5"/>
<evidence type="ECO:0000259" key="4">
    <source>
        <dbReference type="SMART" id="SM00737"/>
    </source>
</evidence>
<name>A0A4S2LQY5_OPIFE</name>
<dbReference type="InterPro" id="IPR014756">
    <property type="entry name" value="Ig_E-set"/>
</dbReference>
<dbReference type="STRING" id="147828.A0A4S2LQY5"/>
<evidence type="ECO:0000256" key="2">
    <source>
        <dbReference type="ARBA" id="ARBA00006370"/>
    </source>
</evidence>
<dbReference type="SMART" id="SM00737">
    <property type="entry name" value="ML"/>
    <property type="match status" value="1"/>
</dbReference>
<feature type="domain" description="MD-2-related lipid-recognition" evidence="4">
    <location>
        <begin position="131"/>
        <end position="253"/>
    </location>
</feature>
<dbReference type="EMBL" id="SJOL01007084">
    <property type="protein sequence ID" value="TGZ63719.1"/>
    <property type="molecule type" value="Genomic_DNA"/>
</dbReference>
<comment type="caution">
    <text evidence="5">The sequence shown here is derived from an EMBL/GenBank/DDBJ whole genome shotgun (WGS) entry which is preliminary data.</text>
</comment>
<reference evidence="5 6" key="1">
    <citation type="journal article" date="2019" name="BMC Genomics">
        <title>New insights from Opisthorchis felineus genome: update on genomics of the epidemiologically important liver flukes.</title>
        <authorList>
            <person name="Ershov N.I."/>
            <person name="Mordvinov V.A."/>
            <person name="Prokhortchouk E.B."/>
            <person name="Pakharukova M.Y."/>
            <person name="Gunbin K.V."/>
            <person name="Ustyantsev K."/>
            <person name="Genaev M.A."/>
            <person name="Blinov A.G."/>
            <person name="Mazur A."/>
            <person name="Boulygina E."/>
            <person name="Tsygankova S."/>
            <person name="Khrameeva E."/>
            <person name="Chekanov N."/>
            <person name="Fan G."/>
            <person name="Xiao A."/>
            <person name="Zhang H."/>
            <person name="Xu X."/>
            <person name="Yang H."/>
            <person name="Solovyev V."/>
            <person name="Lee S.M."/>
            <person name="Liu X."/>
            <person name="Afonnikov D.A."/>
            <person name="Skryabin K.G."/>
        </authorList>
    </citation>
    <scope>NUCLEOTIDE SEQUENCE [LARGE SCALE GENOMIC DNA]</scope>
    <source>
        <strain evidence="5">AK-0245</strain>
        <tissue evidence="5">Whole organism</tissue>
    </source>
</reference>
<comment type="subcellular location">
    <subcellularLocation>
        <location evidence="1">Secreted</location>
    </subcellularLocation>
</comment>
<dbReference type="Proteomes" id="UP000308267">
    <property type="component" value="Unassembled WGS sequence"/>
</dbReference>
<dbReference type="Gene3D" id="2.60.40.770">
    <property type="match status" value="1"/>
</dbReference>
<gene>
    <name evidence="5" type="ORF">CRM22_006751</name>
</gene>
<feature type="non-terminal residue" evidence="5">
    <location>
        <position position="1"/>
    </location>
</feature>
<sequence length="256" mass="28442">QNPHKISSDKGASHWRQDLQEIGCTVLLYHAKRVFANVGDGHHRNRMQKEQIGKSYRCNGNKIECECPGKSDPHNDAITRAAHTISKVSDNERCHIALERPNSRCMWMIKVRLTAGSYQTSGSSAGIMASTINKGSTVPVYSVNIEPCNVMPCELIRGSETTFRIEFQADWSSGSPGHADGYGVFGEIAVLFKLSKTQICGNVYPHCPLQPGTTYIFAKAVHIPVWNPQMELDFRWILRNLGGLTLVCVDMPVQIV</sequence>
<dbReference type="GO" id="GO:0005576">
    <property type="term" value="C:extracellular region"/>
    <property type="evidence" value="ECO:0007669"/>
    <property type="project" value="UniProtKB-SubCell"/>
</dbReference>
<evidence type="ECO:0000313" key="5">
    <source>
        <dbReference type="EMBL" id="TGZ63719.1"/>
    </source>
</evidence>
<protein>
    <recommendedName>
        <fullName evidence="4">MD-2-related lipid-recognition domain-containing protein</fullName>
    </recommendedName>
</protein>
<dbReference type="SUPFAM" id="SSF81296">
    <property type="entry name" value="E set domains"/>
    <property type="match status" value="1"/>
</dbReference>
<comment type="similarity">
    <text evidence="2">Belongs to the NPC2 family.</text>
</comment>
<evidence type="ECO:0000313" key="6">
    <source>
        <dbReference type="Proteomes" id="UP000308267"/>
    </source>
</evidence>
<organism evidence="5 6">
    <name type="scientific">Opisthorchis felineus</name>
    <dbReference type="NCBI Taxonomy" id="147828"/>
    <lineage>
        <taxon>Eukaryota</taxon>
        <taxon>Metazoa</taxon>
        <taxon>Spiralia</taxon>
        <taxon>Lophotrochozoa</taxon>
        <taxon>Platyhelminthes</taxon>
        <taxon>Trematoda</taxon>
        <taxon>Digenea</taxon>
        <taxon>Opisthorchiida</taxon>
        <taxon>Opisthorchiata</taxon>
        <taxon>Opisthorchiidae</taxon>
        <taxon>Opisthorchis</taxon>
    </lineage>
</organism>
<evidence type="ECO:0000256" key="3">
    <source>
        <dbReference type="ARBA" id="ARBA00022525"/>
    </source>
</evidence>
<accession>A0A4S2LQY5</accession>
<keyword evidence="3" id="KW-0964">Secreted</keyword>